<dbReference type="SUPFAM" id="SSF52047">
    <property type="entry name" value="RNI-like"/>
    <property type="match status" value="1"/>
</dbReference>
<proteinExistence type="predicted"/>
<keyword evidence="1" id="KW-0433">Leucine-rich repeat</keyword>
<dbReference type="Gene3D" id="3.80.10.10">
    <property type="entry name" value="Ribonuclease Inhibitor"/>
    <property type="match status" value="1"/>
</dbReference>
<keyword evidence="2" id="KW-0677">Repeat</keyword>
<comment type="caution">
    <text evidence="3">The sequence shown here is derived from an EMBL/GenBank/DDBJ whole genome shotgun (WGS) entry which is preliminary data.</text>
</comment>
<dbReference type="InterPro" id="IPR025875">
    <property type="entry name" value="Leu-rich_rpt_4"/>
</dbReference>
<evidence type="ECO:0000256" key="2">
    <source>
        <dbReference type="ARBA" id="ARBA00022737"/>
    </source>
</evidence>
<keyword evidence="4" id="KW-1185">Reference proteome</keyword>
<dbReference type="InterPro" id="IPR032675">
    <property type="entry name" value="LRR_dom_sf"/>
</dbReference>
<dbReference type="Proteomes" id="UP001228581">
    <property type="component" value="Unassembled WGS sequence"/>
</dbReference>
<evidence type="ECO:0000313" key="3">
    <source>
        <dbReference type="EMBL" id="MDJ1496203.1"/>
    </source>
</evidence>
<sequence length="53" mass="6071">MKKLDLSDNQLTELPAWLGKQKRLTDLDVSGNPLSVAMQQQLKTWLPKCKITF</sequence>
<reference evidence="3 4" key="1">
    <citation type="submission" date="2023-05" db="EMBL/GenBank/DDBJ databases">
        <authorList>
            <person name="Zhang X."/>
        </authorList>
    </citation>
    <scope>NUCLEOTIDE SEQUENCE [LARGE SCALE GENOMIC DNA]</scope>
    <source>
        <strain evidence="3 4">DM2B3-1</strain>
    </source>
</reference>
<accession>A0ABT7CR20</accession>
<organism evidence="3 4">
    <name type="scientific">Xanthocytophaga flava</name>
    <dbReference type="NCBI Taxonomy" id="3048013"/>
    <lineage>
        <taxon>Bacteria</taxon>
        <taxon>Pseudomonadati</taxon>
        <taxon>Bacteroidota</taxon>
        <taxon>Cytophagia</taxon>
        <taxon>Cytophagales</taxon>
        <taxon>Rhodocytophagaceae</taxon>
        <taxon>Xanthocytophaga</taxon>
    </lineage>
</organism>
<gene>
    <name evidence="3" type="ORF">QNI19_24915</name>
</gene>
<dbReference type="Pfam" id="PF12799">
    <property type="entry name" value="LRR_4"/>
    <property type="match status" value="1"/>
</dbReference>
<evidence type="ECO:0000313" key="4">
    <source>
        <dbReference type="Proteomes" id="UP001228581"/>
    </source>
</evidence>
<protein>
    <submittedName>
        <fullName evidence="3">Leucine-rich repeat domain-containing protein</fullName>
    </submittedName>
</protein>
<dbReference type="EMBL" id="JASJOT010000020">
    <property type="protein sequence ID" value="MDJ1496203.1"/>
    <property type="molecule type" value="Genomic_DNA"/>
</dbReference>
<name>A0ABT7CR20_9BACT</name>
<evidence type="ECO:0000256" key="1">
    <source>
        <dbReference type="ARBA" id="ARBA00022614"/>
    </source>
</evidence>